<dbReference type="Pfam" id="PF21374">
    <property type="entry name" value="WsaF_N"/>
    <property type="match status" value="1"/>
</dbReference>
<evidence type="ECO:0000259" key="1">
    <source>
        <dbReference type="Pfam" id="PF21374"/>
    </source>
</evidence>
<name>A0A7C4KI26_9CHLR</name>
<sequence>MYKIKKAFDFIRRFGFKLFLQRIYAEIQHLKPDPNKPISIESNHNVLQVIQRRFDILSPLRVYWVHASPKRRINLVTDSINSGSLFGGVATSFILSSFLSRMWDCELRIITRTQEPNKKNFYEVLSACGVPFPSKVNFAFAYYQNPHSEIAIGDGDIFLTTSWWTTWSVKEFIHPKRLIYLLQEDERTFYPYGDDHLRCTELLKDPRLTFVINTQLLYQHFQFDGFENIKENGTWFEPAWPEQTFYYDYHDENSRNFFFYARPNNFRNLFYRGLEVIESAVEKQILNINTWQFHFVGKDIPVIKIMGKEVKAYQNLRWSDYASLVRKMDLGLSLMYSAHPSYPPIDLAASGAVVVTNRFGVKQDLSQYSKNIICKELRKDDLLDGLVEGVALMADKATRVDNYKNSQIPRKWEVTLEETLKFLDQRLSNV</sequence>
<evidence type="ECO:0000313" key="3">
    <source>
        <dbReference type="EMBL" id="HGS20739.1"/>
    </source>
</evidence>
<organism evidence="3">
    <name type="scientific">Anaerolinea thermolimosa</name>
    <dbReference type="NCBI Taxonomy" id="229919"/>
    <lineage>
        <taxon>Bacteria</taxon>
        <taxon>Bacillati</taxon>
        <taxon>Chloroflexota</taxon>
        <taxon>Anaerolineae</taxon>
        <taxon>Anaerolineales</taxon>
        <taxon>Anaerolineaceae</taxon>
        <taxon>Anaerolinea</taxon>
    </lineage>
</organism>
<feature type="domain" description="WsaF C-terminal" evidence="2">
    <location>
        <begin position="255"/>
        <end position="386"/>
    </location>
</feature>
<gene>
    <name evidence="3" type="ORF">ENT37_02590</name>
</gene>
<dbReference type="InterPro" id="IPR055050">
    <property type="entry name" value="WsaF_C"/>
</dbReference>
<dbReference type="AlphaFoldDB" id="A0A7C4KI26"/>
<accession>A0A7C4KI26</accession>
<proteinExistence type="predicted"/>
<reference evidence="3" key="1">
    <citation type="journal article" date="2020" name="mSystems">
        <title>Genome- and Community-Level Interaction Insights into Carbon Utilization and Element Cycling Functions of Hydrothermarchaeota in Hydrothermal Sediment.</title>
        <authorList>
            <person name="Zhou Z."/>
            <person name="Liu Y."/>
            <person name="Xu W."/>
            <person name="Pan J."/>
            <person name="Luo Z.H."/>
            <person name="Li M."/>
        </authorList>
    </citation>
    <scope>NUCLEOTIDE SEQUENCE [LARGE SCALE GENOMIC DNA]</scope>
    <source>
        <strain evidence="3">SpSt-573</strain>
    </source>
</reference>
<dbReference type="Gene3D" id="3.40.50.11090">
    <property type="match status" value="1"/>
</dbReference>
<comment type="caution">
    <text evidence="3">The sequence shown here is derived from an EMBL/GenBank/DDBJ whole genome shotgun (WGS) entry which is preliminary data.</text>
</comment>
<dbReference type="InterPro" id="IPR048510">
    <property type="entry name" value="WsaF_N"/>
</dbReference>
<dbReference type="Gene3D" id="3.40.50.2000">
    <property type="entry name" value="Glycogen Phosphorylase B"/>
    <property type="match status" value="1"/>
</dbReference>
<dbReference type="GO" id="GO:0030247">
    <property type="term" value="F:polysaccharide binding"/>
    <property type="evidence" value="ECO:0007669"/>
    <property type="project" value="InterPro"/>
</dbReference>
<evidence type="ECO:0000259" key="2">
    <source>
        <dbReference type="Pfam" id="PF22772"/>
    </source>
</evidence>
<protein>
    <recommendedName>
        <fullName evidence="4">Glycosyltransferase family 1 protein</fullName>
    </recommendedName>
</protein>
<feature type="domain" description="WsaF N-terminal" evidence="1">
    <location>
        <begin position="72"/>
        <end position="201"/>
    </location>
</feature>
<dbReference type="Pfam" id="PF22772">
    <property type="entry name" value="WsaF_C"/>
    <property type="match status" value="1"/>
</dbReference>
<dbReference type="EMBL" id="DSYK01000133">
    <property type="protein sequence ID" value="HGS20739.1"/>
    <property type="molecule type" value="Genomic_DNA"/>
</dbReference>
<evidence type="ECO:0008006" key="4">
    <source>
        <dbReference type="Google" id="ProtNLM"/>
    </source>
</evidence>